<dbReference type="Proteomes" id="UP001307889">
    <property type="component" value="Chromosome 9"/>
</dbReference>
<organism evidence="1 2">
    <name type="scientific">Nesidiocoris tenuis</name>
    <dbReference type="NCBI Taxonomy" id="355587"/>
    <lineage>
        <taxon>Eukaryota</taxon>
        <taxon>Metazoa</taxon>
        <taxon>Ecdysozoa</taxon>
        <taxon>Arthropoda</taxon>
        <taxon>Hexapoda</taxon>
        <taxon>Insecta</taxon>
        <taxon>Pterygota</taxon>
        <taxon>Neoptera</taxon>
        <taxon>Paraneoptera</taxon>
        <taxon>Hemiptera</taxon>
        <taxon>Heteroptera</taxon>
        <taxon>Panheteroptera</taxon>
        <taxon>Cimicomorpha</taxon>
        <taxon>Miridae</taxon>
        <taxon>Dicyphina</taxon>
        <taxon>Nesidiocoris</taxon>
    </lineage>
</organism>
<reference evidence="1 2" key="1">
    <citation type="submission" date="2023-09" db="EMBL/GenBank/DDBJ databases">
        <title>Nesidiocoris tenuis whole genome shotgun sequence.</title>
        <authorList>
            <person name="Shibata T."/>
            <person name="Shimoda M."/>
            <person name="Kobayashi T."/>
            <person name="Uehara T."/>
        </authorList>
    </citation>
    <scope>NUCLEOTIDE SEQUENCE [LARGE SCALE GENOMIC DNA]</scope>
    <source>
        <strain evidence="1 2">Japan</strain>
    </source>
</reference>
<name>A0ABN7B4S6_9HEMI</name>
<proteinExistence type="predicted"/>
<keyword evidence="2" id="KW-1185">Reference proteome</keyword>
<evidence type="ECO:0000313" key="1">
    <source>
        <dbReference type="EMBL" id="BES98627.1"/>
    </source>
</evidence>
<sequence>MQEWRIQGYHYARARNGVLAPCKTQIGALVLCIMERRRYGRTQNGAPALCKNAAWSVGALEERSMERRLRSSSTPVSVLA</sequence>
<dbReference type="EMBL" id="AP028917">
    <property type="protein sequence ID" value="BES98627.1"/>
    <property type="molecule type" value="Genomic_DNA"/>
</dbReference>
<gene>
    <name evidence="1" type="ORF">NTJ_11442</name>
</gene>
<protein>
    <submittedName>
        <fullName evidence="1">Uncharacterized protein</fullName>
    </submittedName>
</protein>
<evidence type="ECO:0000313" key="2">
    <source>
        <dbReference type="Proteomes" id="UP001307889"/>
    </source>
</evidence>
<accession>A0ABN7B4S6</accession>